<evidence type="ECO:0000313" key="2">
    <source>
        <dbReference type="EMBL" id="RCN41924.1"/>
    </source>
</evidence>
<evidence type="ECO:0000313" key="3">
    <source>
        <dbReference type="Proteomes" id="UP000252519"/>
    </source>
</evidence>
<keyword evidence="3" id="KW-1185">Reference proteome</keyword>
<dbReference type="STRING" id="29170.A0A368GC03"/>
<dbReference type="EMBL" id="JOJR01000217">
    <property type="protein sequence ID" value="RCN41924.1"/>
    <property type="molecule type" value="Genomic_DNA"/>
</dbReference>
<feature type="compositionally biased region" description="Basic and acidic residues" evidence="1">
    <location>
        <begin position="139"/>
        <end position="154"/>
    </location>
</feature>
<sequence length="154" mass="17583">MAYRSTPCQSGPDHLSPPENFLGRKLRTMLDLMNPCPGDHVEQRDVKMEAVNNRHNGARRSRFEVDDAVYAKDYRRQENIWTPGFIVRLETLLTPSAVEICCENHFHCQSGPGPPDDSTPDDAAKQSTPPLRRSSRQHRAPDRLNLDPTKKMYL</sequence>
<comment type="caution">
    <text evidence="2">The sequence shown here is derived from an EMBL/GenBank/DDBJ whole genome shotgun (WGS) entry which is preliminary data.</text>
</comment>
<name>A0A368GC03_ANCCA</name>
<evidence type="ECO:0000256" key="1">
    <source>
        <dbReference type="SAM" id="MobiDB-lite"/>
    </source>
</evidence>
<gene>
    <name evidence="2" type="ORF">ANCCAN_12138</name>
</gene>
<proteinExistence type="predicted"/>
<dbReference type="AlphaFoldDB" id="A0A368GC03"/>
<dbReference type="Proteomes" id="UP000252519">
    <property type="component" value="Unassembled WGS sequence"/>
</dbReference>
<feature type="region of interest" description="Disordered" evidence="1">
    <location>
        <begin position="111"/>
        <end position="154"/>
    </location>
</feature>
<organism evidence="2 3">
    <name type="scientific">Ancylostoma caninum</name>
    <name type="common">Dog hookworm</name>
    <dbReference type="NCBI Taxonomy" id="29170"/>
    <lineage>
        <taxon>Eukaryota</taxon>
        <taxon>Metazoa</taxon>
        <taxon>Ecdysozoa</taxon>
        <taxon>Nematoda</taxon>
        <taxon>Chromadorea</taxon>
        <taxon>Rhabditida</taxon>
        <taxon>Rhabditina</taxon>
        <taxon>Rhabditomorpha</taxon>
        <taxon>Strongyloidea</taxon>
        <taxon>Ancylostomatidae</taxon>
        <taxon>Ancylostomatinae</taxon>
        <taxon>Ancylostoma</taxon>
    </lineage>
</organism>
<protein>
    <submittedName>
        <fullName evidence="2">Uncharacterized protein</fullName>
    </submittedName>
</protein>
<dbReference type="OrthoDB" id="5864777at2759"/>
<accession>A0A368GC03</accession>
<reference evidence="2 3" key="1">
    <citation type="submission" date="2014-10" db="EMBL/GenBank/DDBJ databases">
        <title>Draft genome of the hookworm Ancylostoma caninum.</title>
        <authorList>
            <person name="Mitreva M."/>
        </authorList>
    </citation>
    <scope>NUCLEOTIDE SEQUENCE [LARGE SCALE GENOMIC DNA]</scope>
    <source>
        <strain evidence="2 3">Baltimore</strain>
    </source>
</reference>